<sequence>MDDDLKQQVQAKLEALGLNFNTFVVMASKQLVAQNKLPFDTTVPSEFDQASAIEELNQLLTRSDYELKHHRDKAKPLAQVTEELAEYHFD</sequence>
<comment type="caution">
    <text evidence="1">The sequence shown here is derived from an EMBL/GenBank/DDBJ whole genome shotgun (WGS) entry which is preliminary data.</text>
</comment>
<organism evidence="1 2">
    <name type="scientific">Leuconostoc aquikimchii</name>
    <dbReference type="NCBI Taxonomy" id="3236804"/>
    <lineage>
        <taxon>Bacteria</taxon>
        <taxon>Bacillati</taxon>
        <taxon>Bacillota</taxon>
        <taxon>Bacilli</taxon>
        <taxon>Lactobacillales</taxon>
        <taxon>Lactobacillaceae</taxon>
        <taxon>Leuconostoc</taxon>
    </lineage>
</organism>
<dbReference type="Pfam" id="PF04221">
    <property type="entry name" value="RelB"/>
    <property type="match status" value="1"/>
</dbReference>
<dbReference type="Proteomes" id="UP001556617">
    <property type="component" value="Unassembled WGS sequence"/>
</dbReference>
<evidence type="ECO:0000313" key="1">
    <source>
        <dbReference type="EMBL" id="MEX0381275.1"/>
    </source>
</evidence>
<dbReference type="EMBL" id="JBFPER010000001">
    <property type="protein sequence ID" value="MEX0381275.1"/>
    <property type="molecule type" value="Genomic_DNA"/>
</dbReference>
<dbReference type="Gene3D" id="1.10.1220.10">
    <property type="entry name" value="Met repressor-like"/>
    <property type="match status" value="1"/>
</dbReference>
<proteinExistence type="predicted"/>
<keyword evidence="2" id="KW-1185">Reference proteome</keyword>
<accession>A0ABV3S4A7</accession>
<protein>
    <submittedName>
        <fullName evidence="1">Type II toxin-antitoxin system RelB/DinJ family antitoxin</fullName>
    </submittedName>
</protein>
<reference evidence="1 2" key="1">
    <citation type="submission" date="2024-07" db="EMBL/GenBank/DDBJ databases">
        <authorList>
            <person name="Yun M."/>
        </authorList>
    </citation>
    <scope>NUCLEOTIDE SEQUENCE [LARGE SCALE GENOMIC DNA]</scope>
    <source>
        <strain evidence="1 2">MS01</strain>
    </source>
</reference>
<dbReference type="RefSeq" id="WP_367974931.1">
    <property type="nucleotide sequence ID" value="NZ_JBFPEQ010000001.1"/>
</dbReference>
<dbReference type="InterPro" id="IPR007337">
    <property type="entry name" value="RelB/DinJ"/>
</dbReference>
<dbReference type="InterPro" id="IPR013321">
    <property type="entry name" value="Arc_rbn_hlx_hlx"/>
</dbReference>
<evidence type="ECO:0000313" key="2">
    <source>
        <dbReference type="Proteomes" id="UP001556617"/>
    </source>
</evidence>
<name>A0ABV3S4A7_9LACO</name>
<gene>
    <name evidence="1" type="ORF">AB3K24_07910</name>
</gene>